<dbReference type="RefSeq" id="WP_027312533.1">
    <property type="nucleotide sequence ID" value="NZ_JAUESS010000012.1"/>
</dbReference>
<gene>
    <name evidence="1" type="ORF">ACFFLH_15750</name>
</gene>
<evidence type="ECO:0000313" key="1">
    <source>
        <dbReference type="EMBL" id="MFB9887868.1"/>
    </source>
</evidence>
<sequence>MLTLERITTEYCHTQDRIRLAAEAADGSLLTLWLTNRLANRLLPHLMQWLEQQGSEQQIEQLQAILQHQAEHQVTPQQPVPAQAGQHILIQSIDITSSQEQLLLTFQPLEGESSRLAFTPTPLRQWLSILRHTYLQADWTFSSWPLWLQEGEQVHSTPTTLH</sequence>
<dbReference type="Proteomes" id="UP001589628">
    <property type="component" value="Unassembled WGS sequence"/>
</dbReference>
<protein>
    <submittedName>
        <fullName evidence="1">Uncharacterized protein</fullName>
    </submittedName>
</protein>
<keyword evidence="2" id="KW-1185">Reference proteome</keyword>
<organism evidence="1 2">
    <name type="scientific">Balneatrix alpica</name>
    <dbReference type="NCBI Taxonomy" id="75684"/>
    <lineage>
        <taxon>Bacteria</taxon>
        <taxon>Pseudomonadati</taxon>
        <taxon>Pseudomonadota</taxon>
        <taxon>Gammaproteobacteria</taxon>
        <taxon>Oceanospirillales</taxon>
        <taxon>Balneatrichaceae</taxon>
        <taxon>Balneatrix</taxon>
    </lineage>
</organism>
<comment type="caution">
    <text evidence="1">The sequence shown here is derived from an EMBL/GenBank/DDBJ whole genome shotgun (WGS) entry which is preliminary data.</text>
</comment>
<accession>A0ABV5ZF02</accession>
<name>A0ABV5ZF02_9GAMM</name>
<reference evidence="1 2" key="1">
    <citation type="submission" date="2024-09" db="EMBL/GenBank/DDBJ databases">
        <authorList>
            <person name="Sun Q."/>
            <person name="Mori K."/>
        </authorList>
    </citation>
    <scope>NUCLEOTIDE SEQUENCE [LARGE SCALE GENOMIC DNA]</scope>
    <source>
        <strain evidence="1 2">ATCC 51285</strain>
    </source>
</reference>
<evidence type="ECO:0000313" key="2">
    <source>
        <dbReference type="Proteomes" id="UP001589628"/>
    </source>
</evidence>
<dbReference type="EMBL" id="JBHLZN010000006">
    <property type="protein sequence ID" value="MFB9887868.1"/>
    <property type="molecule type" value="Genomic_DNA"/>
</dbReference>
<proteinExistence type="predicted"/>